<evidence type="ECO:0000313" key="3">
    <source>
        <dbReference type="Proteomes" id="UP000784294"/>
    </source>
</evidence>
<evidence type="ECO:0000313" key="2">
    <source>
        <dbReference type="EMBL" id="VEL30167.1"/>
    </source>
</evidence>
<keyword evidence="3" id="KW-1185">Reference proteome</keyword>
<dbReference type="Proteomes" id="UP000784294">
    <property type="component" value="Unassembled WGS sequence"/>
</dbReference>
<feature type="compositionally biased region" description="Basic and acidic residues" evidence="1">
    <location>
        <begin position="47"/>
        <end position="68"/>
    </location>
</feature>
<evidence type="ECO:0000256" key="1">
    <source>
        <dbReference type="SAM" id="MobiDB-lite"/>
    </source>
</evidence>
<proteinExistence type="predicted"/>
<comment type="caution">
    <text evidence="2">The sequence shown here is derived from an EMBL/GenBank/DDBJ whole genome shotgun (WGS) entry which is preliminary data.</text>
</comment>
<dbReference type="EMBL" id="CAAALY010110027">
    <property type="protein sequence ID" value="VEL30167.1"/>
    <property type="molecule type" value="Genomic_DNA"/>
</dbReference>
<accession>A0A448X7P5</accession>
<organism evidence="2 3">
    <name type="scientific">Protopolystoma xenopodis</name>
    <dbReference type="NCBI Taxonomy" id="117903"/>
    <lineage>
        <taxon>Eukaryota</taxon>
        <taxon>Metazoa</taxon>
        <taxon>Spiralia</taxon>
        <taxon>Lophotrochozoa</taxon>
        <taxon>Platyhelminthes</taxon>
        <taxon>Monogenea</taxon>
        <taxon>Polyopisthocotylea</taxon>
        <taxon>Polystomatidea</taxon>
        <taxon>Polystomatidae</taxon>
        <taxon>Protopolystoma</taxon>
    </lineage>
</organism>
<protein>
    <submittedName>
        <fullName evidence="2">Uncharacterized protein</fullName>
    </submittedName>
</protein>
<dbReference type="AlphaFoldDB" id="A0A448X7P5"/>
<reference evidence="2" key="1">
    <citation type="submission" date="2018-11" db="EMBL/GenBank/DDBJ databases">
        <authorList>
            <consortium name="Pathogen Informatics"/>
        </authorList>
    </citation>
    <scope>NUCLEOTIDE SEQUENCE</scope>
</reference>
<feature type="region of interest" description="Disordered" evidence="1">
    <location>
        <begin position="26"/>
        <end position="68"/>
    </location>
</feature>
<sequence length="68" mass="7637">MFNELIDDLVACMPPQDVHGHLVIKKKEGEGDQEIAEGTSNEEDGLELPKGEEDLDKDERILEKDEVC</sequence>
<name>A0A448X7P5_9PLAT</name>
<feature type="compositionally biased region" description="Acidic residues" evidence="1">
    <location>
        <begin position="31"/>
        <end position="46"/>
    </location>
</feature>
<gene>
    <name evidence="2" type="ORF">PXEA_LOCUS23607</name>
</gene>